<evidence type="ECO:0000256" key="13">
    <source>
        <dbReference type="ARBA" id="ARBA00052179"/>
    </source>
</evidence>
<evidence type="ECO:0000256" key="14">
    <source>
        <dbReference type="ARBA" id="ARBA00052732"/>
    </source>
</evidence>
<evidence type="ECO:0000256" key="16">
    <source>
        <dbReference type="ARBA" id="ARBA00079910"/>
    </source>
</evidence>
<reference evidence="20" key="2">
    <citation type="submission" date="2004-02" db="EMBL/GenBank/DDBJ databases">
        <authorList>
            <consortium name="Genoscope"/>
            <consortium name="Whitehead Institute Centre for Genome Research"/>
        </authorList>
    </citation>
    <scope>NUCLEOTIDE SEQUENCE</scope>
</reference>
<proteinExistence type="inferred from homology"/>
<feature type="transmembrane region" description="Helical" evidence="19">
    <location>
        <begin position="405"/>
        <end position="424"/>
    </location>
</feature>
<evidence type="ECO:0000256" key="5">
    <source>
        <dbReference type="ARBA" id="ARBA00022553"/>
    </source>
</evidence>
<dbReference type="PIRSF" id="PIRSF006060">
    <property type="entry name" value="AA_transporter"/>
    <property type="match status" value="1"/>
</dbReference>
<evidence type="ECO:0000256" key="15">
    <source>
        <dbReference type="ARBA" id="ARBA00074336"/>
    </source>
</evidence>
<dbReference type="InterPro" id="IPR002293">
    <property type="entry name" value="AA/rel_permease1"/>
</dbReference>
<sequence>QVGLFSGTCLIVGTIIGSGIFISPKAVLLYSGAVGPCLLIWAACGVLSILGALCYAELGTTITKSGGDYSYYLEAFHPIVAFLFSWTMVIVLKPSSLAIITLSFAEYVSSPFYPGCSPPIIITKFLAATAILLIVTVNSLSVRLASYVQNFFTTAKLLIIFVIVIAGVVMLAQGKTQNLSNAFEGASTSFGAIGLAFYNGFWAYDGWNQLNFITEELKNPHRNLPLAILIGISLVSVCYVLVNVAYFTVMTPSELLLSPAVAVTFGDRVFYPLSWIVPLFVAFSTFGAANGSCFTAGRLSYVSSREGHMVQILSFISLKHCTPSPAIIFNVSPASFSMFLCLLPCSSFIFVIKTYVFHLFHILQCSFRCLSVFTVRCLLSAFQGLLAICYIIPADIGTLINYFSFAQWGFYGMSALALIVLRFTRKDLHRPVKVPIVLAFLLALVSCYLVLAPIIDKPTIEYLYCSIFIFSGVILYYFFIYRKVKWAQRISRVITTYLQLLMEVVPPEET</sequence>
<dbReference type="OrthoDB" id="5982228at2759"/>
<evidence type="ECO:0000256" key="17">
    <source>
        <dbReference type="ARBA" id="ARBA00083296"/>
    </source>
</evidence>
<evidence type="ECO:0000256" key="9">
    <source>
        <dbReference type="ARBA" id="ARBA00023157"/>
    </source>
</evidence>
<keyword evidence="3" id="KW-0813">Transport</keyword>
<dbReference type="KEGG" id="tng:GSTEN00008121G001"/>
<dbReference type="Pfam" id="PF13520">
    <property type="entry name" value="AA_permease_2"/>
    <property type="match status" value="1"/>
</dbReference>
<comment type="catalytic activity">
    <reaction evidence="11">
        <text>L-cystine(out) + L-arginine(in) = L-cystine(in) + L-arginine(out)</text>
        <dbReference type="Rhea" id="RHEA:71075"/>
        <dbReference type="ChEBI" id="CHEBI:32682"/>
        <dbReference type="ChEBI" id="CHEBI:35491"/>
    </reaction>
    <physiologicalReaction direction="left-to-right" evidence="11">
        <dbReference type="Rhea" id="RHEA:71076"/>
    </physiologicalReaction>
</comment>
<feature type="transmembrane region" description="Helical" evidence="19">
    <location>
        <begin position="7"/>
        <end position="32"/>
    </location>
</feature>
<evidence type="ECO:0000256" key="2">
    <source>
        <dbReference type="ARBA" id="ARBA00009523"/>
    </source>
</evidence>
<feature type="transmembrane region" description="Helical" evidence="19">
    <location>
        <begin position="157"/>
        <end position="174"/>
    </location>
</feature>
<name>Q4T2X4_TETNG</name>
<keyword evidence="7 19" id="KW-1133">Transmembrane helix</keyword>
<feature type="non-terminal residue" evidence="20">
    <location>
        <position position="1"/>
    </location>
</feature>
<organism evidence="20">
    <name type="scientific">Tetraodon nigroviridis</name>
    <name type="common">Spotted green pufferfish</name>
    <name type="synonym">Chelonodon nigroviridis</name>
    <dbReference type="NCBI Taxonomy" id="99883"/>
    <lineage>
        <taxon>Eukaryota</taxon>
        <taxon>Metazoa</taxon>
        <taxon>Chordata</taxon>
        <taxon>Craniata</taxon>
        <taxon>Vertebrata</taxon>
        <taxon>Euteleostomi</taxon>
        <taxon>Actinopterygii</taxon>
        <taxon>Neopterygii</taxon>
        <taxon>Teleostei</taxon>
        <taxon>Neoteleostei</taxon>
        <taxon>Acanthomorphata</taxon>
        <taxon>Eupercaria</taxon>
        <taxon>Tetraodontiformes</taxon>
        <taxon>Tetradontoidea</taxon>
        <taxon>Tetraodontidae</taxon>
        <taxon>Tetraodon</taxon>
    </lineage>
</organism>
<feature type="transmembrane region" description="Helical" evidence="19">
    <location>
        <begin position="369"/>
        <end position="393"/>
    </location>
</feature>
<dbReference type="Gene3D" id="1.20.1740.10">
    <property type="entry name" value="Amino acid/polyamine transporter I"/>
    <property type="match status" value="1"/>
</dbReference>
<evidence type="ECO:0000256" key="12">
    <source>
        <dbReference type="ARBA" id="ARBA00051835"/>
    </source>
</evidence>
<feature type="transmembrane region" description="Helical" evidence="19">
    <location>
        <begin position="38"/>
        <end position="58"/>
    </location>
</feature>
<evidence type="ECO:0000256" key="19">
    <source>
        <dbReference type="SAM" id="Phobius"/>
    </source>
</evidence>
<feature type="transmembrane region" description="Helical" evidence="19">
    <location>
        <begin position="310"/>
        <end position="329"/>
    </location>
</feature>
<evidence type="ECO:0000256" key="1">
    <source>
        <dbReference type="ARBA" id="ARBA00004424"/>
    </source>
</evidence>
<reference evidence="20" key="1">
    <citation type="journal article" date="2004" name="Nature">
        <title>Genome duplication in the teleost fish Tetraodon nigroviridis reveals the early vertebrate proto-karyotype.</title>
        <authorList>
            <person name="Jaillon O."/>
            <person name="Aury J.-M."/>
            <person name="Brunet F."/>
            <person name="Petit J.-L."/>
            <person name="Stange-Thomann N."/>
            <person name="Mauceli E."/>
            <person name="Bouneau L."/>
            <person name="Fischer C."/>
            <person name="Ozouf-Costaz C."/>
            <person name="Bernot A."/>
            <person name="Nicaud S."/>
            <person name="Jaffe D."/>
            <person name="Fisher S."/>
            <person name="Lutfalla G."/>
            <person name="Dossat C."/>
            <person name="Segurens B."/>
            <person name="Dasilva C."/>
            <person name="Salanoubat M."/>
            <person name="Levy M."/>
            <person name="Boudet N."/>
            <person name="Castellano S."/>
            <person name="Anthouard V."/>
            <person name="Jubin C."/>
            <person name="Castelli V."/>
            <person name="Katinka M."/>
            <person name="Vacherie B."/>
            <person name="Biemont C."/>
            <person name="Skalli Z."/>
            <person name="Cattolico L."/>
            <person name="Poulain J."/>
            <person name="De Berardinis V."/>
            <person name="Cruaud C."/>
            <person name="Duprat S."/>
            <person name="Brottier P."/>
            <person name="Coutanceau J.-P."/>
            <person name="Gouzy J."/>
            <person name="Parra G."/>
            <person name="Lardier G."/>
            <person name="Chapple C."/>
            <person name="McKernan K.J."/>
            <person name="McEwan P."/>
            <person name="Bosak S."/>
            <person name="Kellis M."/>
            <person name="Volff J.-N."/>
            <person name="Guigo R."/>
            <person name="Zody M.C."/>
            <person name="Mesirov J."/>
            <person name="Lindblad-Toh K."/>
            <person name="Birren B."/>
            <person name="Nusbaum C."/>
            <person name="Kahn D."/>
            <person name="Robinson-Rechavi M."/>
            <person name="Laudet V."/>
            <person name="Schachter V."/>
            <person name="Quetier F."/>
            <person name="Saurin W."/>
            <person name="Scarpelli C."/>
            <person name="Wincker P."/>
            <person name="Lander E.S."/>
            <person name="Weissenbach J."/>
            <person name="Roest Crollius H."/>
        </authorList>
    </citation>
    <scope>NUCLEOTIDE SEQUENCE [LARGE SCALE GENOMIC DNA]</scope>
</reference>
<evidence type="ECO:0000256" key="10">
    <source>
        <dbReference type="ARBA" id="ARBA00051323"/>
    </source>
</evidence>
<feature type="transmembrane region" description="Helical" evidence="19">
    <location>
        <begin position="269"/>
        <end position="289"/>
    </location>
</feature>
<feature type="transmembrane region" description="Helical" evidence="19">
    <location>
        <begin position="186"/>
        <end position="204"/>
    </location>
</feature>
<feature type="transmembrane region" description="Helical" evidence="19">
    <location>
        <begin position="79"/>
        <end position="105"/>
    </location>
</feature>
<comment type="catalytic activity">
    <reaction evidence="14">
        <text>L-leucine(out) + L-arginine(in) = L-leucine(in) + L-arginine(out)</text>
        <dbReference type="Rhea" id="RHEA:71059"/>
        <dbReference type="ChEBI" id="CHEBI:32682"/>
        <dbReference type="ChEBI" id="CHEBI:57427"/>
    </reaction>
    <physiologicalReaction direction="left-to-right" evidence="14">
        <dbReference type="Rhea" id="RHEA:71060"/>
    </physiologicalReaction>
</comment>
<comment type="caution">
    <text evidence="20">The sequence shown here is derived from an EMBL/GenBank/DDBJ whole genome shotgun (WGS) entry which is preliminary data.</text>
</comment>
<evidence type="ECO:0000256" key="7">
    <source>
        <dbReference type="ARBA" id="ARBA00022989"/>
    </source>
</evidence>
<dbReference type="EMBL" id="CAAE01010152">
    <property type="protein sequence ID" value="CAF92758.1"/>
    <property type="molecule type" value="Genomic_DNA"/>
</dbReference>
<accession>Q4T2X4</accession>
<comment type="catalytic activity">
    <reaction evidence="18">
        <text>L-phenylalanine(out) + L-arginine(in) = L-phenylalanine(in) + L-arginine(out)</text>
        <dbReference type="Rhea" id="RHEA:71067"/>
        <dbReference type="ChEBI" id="CHEBI:32682"/>
        <dbReference type="ChEBI" id="CHEBI:58095"/>
    </reaction>
    <physiologicalReaction direction="left-to-right" evidence="18">
        <dbReference type="Rhea" id="RHEA:71068"/>
    </physiologicalReaction>
</comment>
<dbReference type="InterPro" id="IPR050598">
    <property type="entry name" value="AminoAcid_Transporter"/>
</dbReference>
<feature type="transmembrane region" description="Helical" evidence="19">
    <location>
        <begin position="461"/>
        <end position="480"/>
    </location>
</feature>
<evidence type="ECO:0000256" key="11">
    <source>
        <dbReference type="ARBA" id="ARBA00051814"/>
    </source>
</evidence>
<evidence type="ECO:0000256" key="18">
    <source>
        <dbReference type="ARBA" id="ARBA00093193"/>
    </source>
</evidence>
<comment type="catalytic activity">
    <reaction evidence="10">
        <text>L-lysine(out) + L-arginine(in) = L-lysine(in) + L-arginine(out)</text>
        <dbReference type="Rhea" id="RHEA:70827"/>
        <dbReference type="ChEBI" id="CHEBI:32551"/>
        <dbReference type="ChEBI" id="CHEBI:32682"/>
    </reaction>
    <physiologicalReaction direction="left-to-right" evidence="10">
        <dbReference type="Rhea" id="RHEA:70828"/>
    </physiologicalReaction>
</comment>
<dbReference type="GO" id="GO:0016324">
    <property type="term" value="C:apical plasma membrane"/>
    <property type="evidence" value="ECO:0007669"/>
    <property type="project" value="UniProtKB-SubCell"/>
</dbReference>
<evidence type="ECO:0000256" key="4">
    <source>
        <dbReference type="ARBA" id="ARBA00022475"/>
    </source>
</evidence>
<feature type="transmembrane region" description="Helical" evidence="19">
    <location>
        <begin position="125"/>
        <end position="145"/>
    </location>
</feature>
<feature type="transmembrane region" description="Helical" evidence="19">
    <location>
        <begin position="224"/>
        <end position="249"/>
    </location>
</feature>
<evidence type="ECO:0000256" key="8">
    <source>
        <dbReference type="ARBA" id="ARBA00023136"/>
    </source>
</evidence>
<evidence type="ECO:0000256" key="6">
    <source>
        <dbReference type="ARBA" id="ARBA00022692"/>
    </source>
</evidence>
<keyword evidence="9" id="KW-1015">Disulfide bond</keyword>
<comment type="subcellular location">
    <subcellularLocation>
        <location evidence="1">Apical cell membrane</location>
        <topology evidence="1">Multi-pass membrane protein</topology>
    </subcellularLocation>
</comment>
<dbReference type="PANTHER" id="PTHR11785">
    <property type="entry name" value="AMINO ACID TRANSPORTER"/>
    <property type="match status" value="1"/>
</dbReference>
<evidence type="ECO:0000256" key="3">
    <source>
        <dbReference type="ARBA" id="ARBA00022448"/>
    </source>
</evidence>
<keyword evidence="6 19" id="KW-0812">Transmembrane</keyword>
<protein>
    <recommendedName>
        <fullName evidence="15">b(0,+)-type amino acid transporter 1</fullName>
    </recommendedName>
    <alternativeName>
        <fullName evidence="16">Glycoprotein-associated amino acid transporter b0,+AT1</fullName>
    </alternativeName>
    <alternativeName>
        <fullName evidence="17">Solute carrier family 7 member 9</fullName>
    </alternativeName>
</protein>
<dbReference type="GO" id="GO:0015179">
    <property type="term" value="F:L-amino acid transmembrane transporter activity"/>
    <property type="evidence" value="ECO:0007669"/>
    <property type="project" value="TreeGrafter"/>
</dbReference>
<feature type="non-terminal residue" evidence="20">
    <location>
        <position position="510"/>
    </location>
</feature>
<comment type="catalytic activity">
    <reaction evidence="13">
        <text>L-cysteine(out) + L-arginine(in) = L-cysteine(in) + L-arginine(out)</text>
        <dbReference type="Rhea" id="RHEA:71071"/>
        <dbReference type="ChEBI" id="CHEBI:32682"/>
        <dbReference type="ChEBI" id="CHEBI:35235"/>
    </reaction>
    <physiologicalReaction direction="left-to-right" evidence="13">
        <dbReference type="Rhea" id="RHEA:71072"/>
    </physiologicalReaction>
</comment>
<keyword evidence="5" id="KW-0597">Phosphoprotein</keyword>
<keyword evidence="8 19" id="KW-0472">Membrane</keyword>
<keyword evidence="4" id="KW-1003">Cell membrane</keyword>
<feature type="transmembrane region" description="Helical" evidence="19">
    <location>
        <begin position="335"/>
        <end position="357"/>
    </location>
</feature>
<dbReference type="AlphaFoldDB" id="Q4T2X4"/>
<comment type="catalytic activity">
    <reaction evidence="12">
        <text>L-histidine(out) + L-arginine(in) = L-histidine(in) + L-arginine(out)</text>
        <dbReference type="Rhea" id="RHEA:71063"/>
        <dbReference type="ChEBI" id="CHEBI:32682"/>
        <dbReference type="ChEBI" id="CHEBI:57595"/>
    </reaction>
    <physiologicalReaction direction="left-to-right" evidence="12">
        <dbReference type="Rhea" id="RHEA:71064"/>
    </physiologicalReaction>
</comment>
<gene>
    <name evidence="20" type="ORF">GSTENG00008121001</name>
</gene>
<dbReference type="PANTHER" id="PTHR11785:SF354">
    <property type="entry name" value="B(0,+)-TYPE AMINO ACID TRANSPORTER 1"/>
    <property type="match status" value="1"/>
</dbReference>
<dbReference type="FunFam" id="1.20.1740.10:FF:000015">
    <property type="entry name" value="B(0,+)-type amino acid transporter 1"/>
    <property type="match status" value="1"/>
</dbReference>
<feature type="transmembrane region" description="Helical" evidence="19">
    <location>
        <begin position="436"/>
        <end position="455"/>
    </location>
</feature>
<evidence type="ECO:0000313" key="20">
    <source>
        <dbReference type="EMBL" id="CAF92758.1"/>
    </source>
</evidence>
<comment type="similarity">
    <text evidence="2">Belongs to the amino acid-polyamine-organocation (APC) superfamily.</text>
</comment>